<name>A0A4Y9EN98_9SPHN</name>
<reference evidence="2 3" key="1">
    <citation type="submission" date="2019-02" db="EMBL/GenBank/DDBJ databases">
        <title>Polymorphobacter sp. isolated from the lake at the Tibet of China.</title>
        <authorList>
            <person name="Li A."/>
        </authorList>
    </citation>
    <scope>NUCLEOTIDE SEQUENCE [LARGE SCALE GENOMIC DNA]</scope>
    <source>
        <strain evidence="2 3">DJ1R-1</strain>
    </source>
</reference>
<dbReference type="InterPro" id="IPR017870">
    <property type="entry name" value="FeS_cluster_insertion_CS"/>
</dbReference>
<dbReference type="NCBIfam" id="TIGR00049">
    <property type="entry name" value="iron-sulfur cluster assembly accessory protein"/>
    <property type="match status" value="1"/>
</dbReference>
<dbReference type="InterPro" id="IPR016092">
    <property type="entry name" value="ATAP"/>
</dbReference>
<accession>A0A4Y9EN98</accession>
<dbReference type="OrthoDB" id="9801228at2"/>
<evidence type="ECO:0000259" key="1">
    <source>
        <dbReference type="Pfam" id="PF01521"/>
    </source>
</evidence>
<dbReference type="PANTHER" id="PTHR43011">
    <property type="entry name" value="IRON-SULFUR CLUSTER ASSEMBLY 2 HOMOLOG, MITOCHONDRIAL"/>
    <property type="match status" value="1"/>
</dbReference>
<dbReference type="InterPro" id="IPR000361">
    <property type="entry name" value="ATAP_core_dom"/>
</dbReference>
<comment type="caution">
    <text evidence="2">The sequence shown here is derived from an EMBL/GenBank/DDBJ whole genome shotgun (WGS) entry which is preliminary data.</text>
</comment>
<dbReference type="Pfam" id="PF01521">
    <property type="entry name" value="Fe-S_biosyn"/>
    <property type="match status" value="1"/>
</dbReference>
<dbReference type="GO" id="GO:0051539">
    <property type="term" value="F:4 iron, 4 sulfur cluster binding"/>
    <property type="evidence" value="ECO:0007669"/>
    <property type="project" value="TreeGrafter"/>
</dbReference>
<dbReference type="PANTHER" id="PTHR43011:SF1">
    <property type="entry name" value="IRON-SULFUR CLUSTER ASSEMBLY 2 HOMOLOG, MITOCHONDRIAL"/>
    <property type="match status" value="1"/>
</dbReference>
<dbReference type="PROSITE" id="PS01152">
    <property type="entry name" value="HESB"/>
    <property type="match status" value="1"/>
</dbReference>
<evidence type="ECO:0000313" key="3">
    <source>
        <dbReference type="Proteomes" id="UP000297737"/>
    </source>
</evidence>
<evidence type="ECO:0000313" key="2">
    <source>
        <dbReference type="EMBL" id="TFU03545.1"/>
    </source>
</evidence>
<dbReference type="EMBL" id="SIHO01000002">
    <property type="protein sequence ID" value="TFU03545.1"/>
    <property type="molecule type" value="Genomic_DNA"/>
</dbReference>
<protein>
    <submittedName>
        <fullName evidence="2">Iron-sulfur cluster insertion protein ErpA</fullName>
    </submittedName>
</protein>
<dbReference type="GO" id="GO:0005506">
    <property type="term" value="F:iron ion binding"/>
    <property type="evidence" value="ECO:0007669"/>
    <property type="project" value="TreeGrafter"/>
</dbReference>
<dbReference type="Proteomes" id="UP000297737">
    <property type="component" value="Unassembled WGS sequence"/>
</dbReference>
<keyword evidence="3" id="KW-1185">Reference proteome</keyword>
<dbReference type="NCBIfam" id="NF010147">
    <property type="entry name" value="PRK13623.1"/>
    <property type="match status" value="1"/>
</dbReference>
<gene>
    <name evidence="2" type="primary">erpA</name>
    <name evidence="2" type="ORF">EUV02_10305</name>
</gene>
<dbReference type="InterPro" id="IPR035903">
    <property type="entry name" value="HesB-like_dom_sf"/>
</dbReference>
<feature type="domain" description="Core" evidence="1">
    <location>
        <begin position="7"/>
        <end position="104"/>
    </location>
</feature>
<dbReference type="GO" id="GO:0016226">
    <property type="term" value="P:iron-sulfur cluster assembly"/>
    <property type="evidence" value="ECO:0007669"/>
    <property type="project" value="InterPro"/>
</dbReference>
<proteinExistence type="predicted"/>
<dbReference type="AlphaFoldDB" id="A0A4Y9EN98"/>
<dbReference type="RefSeq" id="WP_135246137.1">
    <property type="nucleotide sequence ID" value="NZ_SIHO01000002.1"/>
</dbReference>
<dbReference type="SUPFAM" id="SSF89360">
    <property type="entry name" value="HesB-like domain"/>
    <property type="match status" value="1"/>
</dbReference>
<sequence>MNAPQLMPAAAARVAAIAARQGKPGLKLRLAVDGGGCAGFQYRFGLETDAAPDDLVVETDGVTMLVDAISLPFLEGAQVDYVETIGAASFQVKNPNAQSGCGCGSSFSV</sequence>
<dbReference type="GO" id="GO:0051537">
    <property type="term" value="F:2 iron, 2 sulfur cluster binding"/>
    <property type="evidence" value="ECO:0007669"/>
    <property type="project" value="TreeGrafter"/>
</dbReference>
<organism evidence="2 3">
    <name type="scientific">Glacieibacterium arshaanense</name>
    <dbReference type="NCBI Taxonomy" id="2511025"/>
    <lineage>
        <taxon>Bacteria</taxon>
        <taxon>Pseudomonadati</taxon>
        <taxon>Pseudomonadota</taxon>
        <taxon>Alphaproteobacteria</taxon>
        <taxon>Sphingomonadales</taxon>
        <taxon>Sphingosinicellaceae</taxon>
        <taxon>Glacieibacterium</taxon>
    </lineage>
</organism>
<dbReference type="Gene3D" id="2.60.300.12">
    <property type="entry name" value="HesB-like domain"/>
    <property type="match status" value="1"/>
</dbReference>